<evidence type="ECO:0000313" key="3">
    <source>
        <dbReference type="EMBL" id="TNV78866.1"/>
    </source>
</evidence>
<feature type="transmembrane region" description="Helical" evidence="2">
    <location>
        <begin position="101"/>
        <end position="124"/>
    </location>
</feature>
<evidence type="ECO:0000256" key="1">
    <source>
        <dbReference type="SAM" id="MobiDB-lite"/>
    </source>
</evidence>
<keyword evidence="2" id="KW-0812">Transmembrane</keyword>
<dbReference type="EMBL" id="RRYP01009723">
    <property type="protein sequence ID" value="TNV78866.1"/>
    <property type="molecule type" value="Genomic_DNA"/>
</dbReference>
<keyword evidence="4" id="KW-1185">Reference proteome</keyword>
<gene>
    <name evidence="3" type="ORF">FGO68_gene2961</name>
</gene>
<proteinExistence type="predicted"/>
<keyword evidence="2" id="KW-1133">Transmembrane helix</keyword>
<keyword evidence="2" id="KW-0472">Membrane</keyword>
<feature type="transmembrane region" description="Helical" evidence="2">
    <location>
        <begin position="23"/>
        <end position="44"/>
    </location>
</feature>
<name>A0A8J8NRK0_HALGN</name>
<comment type="caution">
    <text evidence="3">The sequence shown here is derived from an EMBL/GenBank/DDBJ whole genome shotgun (WGS) entry which is preliminary data.</text>
</comment>
<evidence type="ECO:0000256" key="2">
    <source>
        <dbReference type="SAM" id="Phobius"/>
    </source>
</evidence>
<feature type="transmembrane region" description="Helical" evidence="2">
    <location>
        <begin position="229"/>
        <end position="250"/>
    </location>
</feature>
<organism evidence="3 4">
    <name type="scientific">Halteria grandinella</name>
    <dbReference type="NCBI Taxonomy" id="5974"/>
    <lineage>
        <taxon>Eukaryota</taxon>
        <taxon>Sar</taxon>
        <taxon>Alveolata</taxon>
        <taxon>Ciliophora</taxon>
        <taxon>Intramacronucleata</taxon>
        <taxon>Spirotrichea</taxon>
        <taxon>Stichotrichia</taxon>
        <taxon>Sporadotrichida</taxon>
        <taxon>Halteriidae</taxon>
        <taxon>Halteria</taxon>
    </lineage>
</organism>
<evidence type="ECO:0000313" key="4">
    <source>
        <dbReference type="Proteomes" id="UP000785679"/>
    </source>
</evidence>
<sequence>MVICKILQFIINMDIDQKNQVKLVSLFLCQLYFWIYLAIVLIWICRKRAQGSGGRTEWSTKISISGYLLVLGAQALTRTILAQQNQDHPVINEVFKSLEKFSARIVNLVLYFFVLELLPIKIILTQGLTVLQQQMLLKRQKIFSWGLMIIAAIVGLVLTLQRMYDYIAQEGTEQQAEWSCLLELIFSVLKFLIDLIVIYLFITVAIFYLRLKIRHQKDENGEPFTRKNYWIFALISFTLLMEVNYAIFYICHRFVKYFYYPDANHLEPYNSFRQIQSHIIDKTRNFTTGLALFYLFTHLSNSSKQYECATAQQDQCVDSAKTFQDLMSSSSGANEQQHANYEMIQNPTLYGDSSLDQKESLVRKHGTSRFGDKESFISSSSAREKIQQERKPSLQHFKNTIAKSQIRAFFFFNATQNDANQGRKSVNSSEDDMDSSLASGQQGSFLRKFLQK</sequence>
<dbReference type="AlphaFoldDB" id="A0A8J8NRK0"/>
<protein>
    <submittedName>
        <fullName evidence="3">Uncharacterized protein</fullName>
    </submittedName>
</protein>
<reference evidence="3" key="1">
    <citation type="submission" date="2019-06" db="EMBL/GenBank/DDBJ databases">
        <authorList>
            <person name="Zheng W."/>
        </authorList>
    </citation>
    <scope>NUCLEOTIDE SEQUENCE</scope>
    <source>
        <strain evidence="3">QDHG01</strain>
    </source>
</reference>
<dbReference type="Proteomes" id="UP000785679">
    <property type="component" value="Unassembled WGS sequence"/>
</dbReference>
<feature type="region of interest" description="Disordered" evidence="1">
    <location>
        <begin position="420"/>
        <end position="440"/>
    </location>
</feature>
<feature type="transmembrane region" description="Helical" evidence="2">
    <location>
        <begin position="145"/>
        <end position="164"/>
    </location>
</feature>
<accession>A0A8J8NRK0</accession>
<feature type="transmembrane region" description="Helical" evidence="2">
    <location>
        <begin position="184"/>
        <end position="209"/>
    </location>
</feature>